<sequence length="88" mass="9577">MKYLARWGQVVKNPDLLSARTTFDGEKTKRLDTEIAFDDEKTKESDTKVPLDFTAATTEMTKGSDIEVASNSVTAAAATSKVETEGCL</sequence>
<protein>
    <submittedName>
        <fullName evidence="1">Uncharacterized protein</fullName>
    </submittedName>
</protein>
<evidence type="ECO:0000313" key="1">
    <source>
        <dbReference type="EMBL" id="KAF3456129.1"/>
    </source>
</evidence>
<evidence type="ECO:0000313" key="2">
    <source>
        <dbReference type="Proteomes" id="UP000796880"/>
    </source>
</evidence>
<accession>A0A8K0HPS7</accession>
<organism evidence="1 2">
    <name type="scientific">Rhamnella rubrinervis</name>
    <dbReference type="NCBI Taxonomy" id="2594499"/>
    <lineage>
        <taxon>Eukaryota</taxon>
        <taxon>Viridiplantae</taxon>
        <taxon>Streptophyta</taxon>
        <taxon>Embryophyta</taxon>
        <taxon>Tracheophyta</taxon>
        <taxon>Spermatophyta</taxon>
        <taxon>Magnoliopsida</taxon>
        <taxon>eudicotyledons</taxon>
        <taxon>Gunneridae</taxon>
        <taxon>Pentapetalae</taxon>
        <taxon>rosids</taxon>
        <taxon>fabids</taxon>
        <taxon>Rosales</taxon>
        <taxon>Rhamnaceae</taxon>
        <taxon>rhamnoid group</taxon>
        <taxon>Rhamneae</taxon>
        <taxon>Rhamnella</taxon>
    </lineage>
</organism>
<gene>
    <name evidence="1" type="ORF">FNV43_RR00777</name>
</gene>
<dbReference type="EMBL" id="VOIH02000001">
    <property type="protein sequence ID" value="KAF3456129.1"/>
    <property type="molecule type" value="Genomic_DNA"/>
</dbReference>
<name>A0A8K0HPS7_9ROSA</name>
<dbReference type="AlphaFoldDB" id="A0A8K0HPS7"/>
<reference evidence="1" key="1">
    <citation type="submission" date="2020-03" db="EMBL/GenBank/DDBJ databases">
        <title>A high-quality chromosome-level genome assembly of a woody plant with both climbing and erect habits, Rhamnella rubrinervis.</title>
        <authorList>
            <person name="Lu Z."/>
            <person name="Yang Y."/>
            <person name="Zhu X."/>
            <person name="Sun Y."/>
        </authorList>
    </citation>
    <scope>NUCLEOTIDE SEQUENCE</scope>
    <source>
        <strain evidence="1">BYM</strain>
        <tissue evidence="1">Leaf</tissue>
    </source>
</reference>
<keyword evidence="2" id="KW-1185">Reference proteome</keyword>
<dbReference type="Proteomes" id="UP000796880">
    <property type="component" value="Unassembled WGS sequence"/>
</dbReference>
<proteinExistence type="predicted"/>
<comment type="caution">
    <text evidence="1">The sequence shown here is derived from an EMBL/GenBank/DDBJ whole genome shotgun (WGS) entry which is preliminary data.</text>
</comment>